<evidence type="ECO:0000313" key="1">
    <source>
        <dbReference type="EMBL" id="UQX88702.1"/>
    </source>
</evidence>
<reference evidence="1" key="2">
    <citation type="submission" date="2022-05" db="EMBL/GenBank/DDBJ databases">
        <authorList>
            <person name="Kim J.-S."/>
            <person name="Lee K."/>
            <person name="Suh M."/>
            <person name="Eom M."/>
            <person name="Kim J.-S."/>
            <person name="Kim D.-S."/>
            <person name="Ko S.-H."/>
            <person name="Shin Y."/>
            <person name="Lee J.-S."/>
        </authorList>
    </citation>
    <scope>NUCLEOTIDE SEQUENCE</scope>
    <source>
        <strain evidence="1">N237</strain>
    </source>
</reference>
<sequence length="194" mass="19899">MTQIGLAPIDPGAAADWVRGSLAHGSDLSMLITTRLPDLSMGIVIGPPSTGLQALDDFGRGIRSGDADAVVQGAVESMARAGAGTLVVEDDLARRGDAGLAVDVAFVGDRVVRWTPLNEPAVAVRLLRTGSSGYPLNAFVCLPAPTDLPLGAGYVLNESDIAVLAEKVCAVITSVYDAESFVILARANLGSITA</sequence>
<accession>A0ABY4QZQ4</accession>
<protein>
    <submittedName>
        <fullName evidence="1">Uncharacterized protein</fullName>
    </submittedName>
</protein>
<name>A0ABY4QZQ4_9ACTN</name>
<dbReference type="EMBL" id="CP097332">
    <property type="protein sequence ID" value="UQX88702.1"/>
    <property type="molecule type" value="Genomic_DNA"/>
</dbReference>
<dbReference type="RefSeq" id="WP_249772413.1">
    <property type="nucleotide sequence ID" value="NZ_CP097332.1"/>
</dbReference>
<gene>
    <name evidence="1" type="ORF">M6D93_01560</name>
</gene>
<dbReference type="Proteomes" id="UP001056336">
    <property type="component" value="Chromosome"/>
</dbReference>
<proteinExistence type="predicted"/>
<keyword evidence="2" id="KW-1185">Reference proteome</keyword>
<evidence type="ECO:0000313" key="2">
    <source>
        <dbReference type="Proteomes" id="UP001056336"/>
    </source>
</evidence>
<reference evidence="1" key="1">
    <citation type="journal article" date="2018" name="Int. J. Syst. Evol. Microbiol.">
        <title>Jatrophihabitans telluris sp. nov., isolated from sediment soil of lava forest wetlands and the emended description of the genus Jatrophihabitans.</title>
        <authorList>
            <person name="Lee K.C."/>
            <person name="Suh M.K."/>
            <person name="Eom M.K."/>
            <person name="Kim K.K."/>
            <person name="Kim J.S."/>
            <person name="Kim D.S."/>
            <person name="Ko S.H."/>
            <person name="Shin Y.K."/>
            <person name="Lee J.S."/>
        </authorList>
    </citation>
    <scope>NUCLEOTIDE SEQUENCE</scope>
    <source>
        <strain evidence="1">N237</strain>
    </source>
</reference>
<organism evidence="1 2">
    <name type="scientific">Jatrophihabitans telluris</name>
    <dbReference type="NCBI Taxonomy" id="2038343"/>
    <lineage>
        <taxon>Bacteria</taxon>
        <taxon>Bacillati</taxon>
        <taxon>Actinomycetota</taxon>
        <taxon>Actinomycetes</taxon>
        <taxon>Jatrophihabitantales</taxon>
        <taxon>Jatrophihabitantaceae</taxon>
        <taxon>Jatrophihabitans</taxon>
    </lineage>
</organism>